<keyword evidence="4" id="KW-1185">Reference proteome</keyword>
<organism evidence="3 4">
    <name type="scientific">Hymenoscyphus fraxineus</name>
    <dbReference type="NCBI Taxonomy" id="746836"/>
    <lineage>
        <taxon>Eukaryota</taxon>
        <taxon>Fungi</taxon>
        <taxon>Dikarya</taxon>
        <taxon>Ascomycota</taxon>
        <taxon>Pezizomycotina</taxon>
        <taxon>Leotiomycetes</taxon>
        <taxon>Helotiales</taxon>
        <taxon>Helotiaceae</taxon>
        <taxon>Hymenoscyphus</taxon>
    </lineage>
</organism>
<dbReference type="Pfam" id="PF11807">
    <property type="entry name" value="UstYa"/>
    <property type="match status" value="1"/>
</dbReference>
<dbReference type="OrthoDB" id="3687641at2759"/>
<evidence type="ECO:0000313" key="4">
    <source>
        <dbReference type="Proteomes" id="UP000696280"/>
    </source>
</evidence>
<gene>
    <name evidence="3" type="ORF">HYFRA_00009459</name>
</gene>
<keyword evidence="2" id="KW-1133">Transmembrane helix</keyword>
<protein>
    <recommendedName>
        <fullName evidence="5">Tat pathway signal sequence</fullName>
    </recommendedName>
</protein>
<dbReference type="AlphaFoldDB" id="A0A9N9PUD6"/>
<dbReference type="GO" id="GO:0043386">
    <property type="term" value="P:mycotoxin biosynthetic process"/>
    <property type="evidence" value="ECO:0007669"/>
    <property type="project" value="InterPro"/>
</dbReference>
<proteinExistence type="inferred from homology"/>
<comment type="similarity">
    <text evidence="1">Belongs to the ustYa family.</text>
</comment>
<dbReference type="PANTHER" id="PTHR33365:SF6">
    <property type="entry name" value="OXIDASE USTYA"/>
    <property type="match status" value="1"/>
</dbReference>
<evidence type="ECO:0000256" key="2">
    <source>
        <dbReference type="SAM" id="Phobius"/>
    </source>
</evidence>
<dbReference type="InterPro" id="IPR021765">
    <property type="entry name" value="UstYa-like"/>
</dbReference>
<dbReference type="PANTHER" id="PTHR33365">
    <property type="entry name" value="YALI0B05434P"/>
    <property type="match status" value="1"/>
</dbReference>
<keyword evidence="2" id="KW-0472">Membrane</keyword>
<keyword evidence="2" id="KW-0812">Transmembrane</keyword>
<sequence length="280" mass="31264">MPAKHKYKFLTDENQGNLCTPTTTNGCSSNVPTNKILLLLLILSSLGHLLWPIIWAVHLHYDPNKPCGLEKSLYAGLTYDVPVPFRDVSTFVHYNSVIADATWDNWVIEPGIVALPHSYVNGKMLPQTQDSPLDSNKGVYVLSSYHSLHCLKQLRDSFINSAMGKPGPDDAGTTYDHNLHCFDFLRQDIICHADDTPRYTGLSKGEHPGMMQTRVCRSWDKMENWARTHTACFRDMNQGVEGFPVLNHTTLCPNGYIYSADGSPTPPWVTGIGLSRSGEE</sequence>
<reference evidence="3" key="1">
    <citation type="submission" date="2021-07" db="EMBL/GenBank/DDBJ databases">
        <authorList>
            <person name="Durling M."/>
        </authorList>
    </citation>
    <scope>NUCLEOTIDE SEQUENCE</scope>
</reference>
<dbReference type="Proteomes" id="UP000696280">
    <property type="component" value="Unassembled WGS sequence"/>
</dbReference>
<evidence type="ECO:0008006" key="5">
    <source>
        <dbReference type="Google" id="ProtNLM"/>
    </source>
</evidence>
<name>A0A9N9PUD6_9HELO</name>
<dbReference type="EMBL" id="CAJVRL010000064">
    <property type="protein sequence ID" value="CAG8955508.1"/>
    <property type="molecule type" value="Genomic_DNA"/>
</dbReference>
<feature type="transmembrane region" description="Helical" evidence="2">
    <location>
        <begin position="36"/>
        <end position="57"/>
    </location>
</feature>
<evidence type="ECO:0000256" key="1">
    <source>
        <dbReference type="ARBA" id="ARBA00035112"/>
    </source>
</evidence>
<comment type="caution">
    <text evidence="3">The sequence shown here is derived from an EMBL/GenBank/DDBJ whole genome shotgun (WGS) entry which is preliminary data.</text>
</comment>
<evidence type="ECO:0000313" key="3">
    <source>
        <dbReference type="EMBL" id="CAG8955508.1"/>
    </source>
</evidence>
<accession>A0A9N9PUD6</accession>